<accession>A0ABU1UHZ2</accession>
<gene>
    <name evidence="1" type="ORF">J2X01_004124</name>
</gene>
<protein>
    <recommendedName>
        <fullName evidence="3">Integrase</fullName>
    </recommendedName>
</protein>
<sequence>MGVKTVLAYRAGFDQNLSRPTPAAVAEAARRWQQKPRTGTKAKLTDVTLIAHWIHTAVSARDCGATPSPK</sequence>
<evidence type="ECO:0000313" key="1">
    <source>
        <dbReference type="EMBL" id="MDR7084807.1"/>
    </source>
</evidence>
<dbReference type="RefSeq" id="WP_310061788.1">
    <property type="nucleotide sequence ID" value="NZ_JAVDVQ010000032.1"/>
</dbReference>
<organism evidence="1 2">
    <name type="scientific">Arthrobacter ginsengisoli</name>
    <dbReference type="NCBI Taxonomy" id="1356565"/>
    <lineage>
        <taxon>Bacteria</taxon>
        <taxon>Bacillati</taxon>
        <taxon>Actinomycetota</taxon>
        <taxon>Actinomycetes</taxon>
        <taxon>Micrococcales</taxon>
        <taxon>Micrococcaceae</taxon>
        <taxon>Arthrobacter</taxon>
    </lineage>
</organism>
<reference evidence="1 2" key="1">
    <citation type="submission" date="2023-07" db="EMBL/GenBank/DDBJ databases">
        <title>Sorghum-associated microbial communities from plants grown in Nebraska, USA.</title>
        <authorList>
            <person name="Schachtman D."/>
        </authorList>
    </citation>
    <scope>NUCLEOTIDE SEQUENCE [LARGE SCALE GENOMIC DNA]</scope>
    <source>
        <strain evidence="1 2">BE167</strain>
    </source>
</reference>
<evidence type="ECO:0000313" key="2">
    <source>
        <dbReference type="Proteomes" id="UP001252243"/>
    </source>
</evidence>
<evidence type="ECO:0008006" key="3">
    <source>
        <dbReference type="Google" id="ProtNLM"/>
    </source>
</evidence>
<proteinExistence type="predicted"/>
<dbReference type="Proteomes" id="UP001252243">
    <property type="component" value="Unassembled WGS sequence"/>
</dbReference>
<name>A0ABU1UHZ2_9MICC</name>
<comment type="caution">
    <text evidence="1">The sequence shown here is derived from an EMBL/GenBank/DDBJ whole genome shotgun (WGS) entry which is preliminary data.</text>
</comment>
<dbReference type="EMBL" id="JAVDVQ010000032">
    <property type="protein sequence ID" value="MDR7084807.1"/>
    <property type="molecule type" value="Genomic_DNA"/>
</dbReference>
<keyword evidence="2" id="KW-1185">Reference proteome</keyword>